<keyword evidence="7" id="KW-1185">Reference proteome</keyword>
<keyword evidence="4" id="KW-0472">Membrane</keyword>
<dbReference type="Pfam" id="PF01553">
    <property type="entry name" value="Acyltransferase"/>
    <property type="match status" value="1"/>
</dbReference>
<evidence type="ECO:0000259" key="5">
    <source>
        <dbReference type="SMART" id="SM00563"/>
    </source>
</evidence>
<organism evidence="6 7">
    <name type="scientific">Flavisolibacter ginsenosidimutans</name>
    <dbReference type="NCBI Taxonomy" id="661481"/>
    <lineage>
        <taxon>Bacteria</taxon>
        <taxon>Pseudomonadati</taxon>
        <taxon>Bacteroidota</taxon>
        <taxon>Chitinophagia</taxon>
        <taxon>Chitinophagales</taxon>
        <taxon>Chitinophagaceae</taxon>
        <taxon>Flavisolibacter</taxon>
    </lineage>
</organism>
<dbReference type="RefSeq" id="WP_146784215.1">
    <property type="nucleotide sequence ID" value="NZ_BAABIO010000002.1"/>
</dbReference>
<accession>A0A5B8UGG8</accession>
<dbReference type="PANTHER" id="PTHR10434:SF11">
    <property type="entry name" value="1-ACYL-SN-GLYCEROL-3-PHOSPHATE ACYLTRANSFERASE"/>
    <property type="match status" value="1"/>
</dbReference>
<gene>
    <name evidence="6" type="ORF">FSB75_05955</name>
</gene>
<dbReference type="KEGG" id="fgg:FSB75_05955"/>
<feature type="transmembrane region" description="Helical" evidence="4">
    <location>
        <begin position="12"/>
        <end position="33"/>
    </location>
</feature>
<keyword evidence="2 6" id="KW-0808">Transferase</keyword>
<comment type="pathway">
    <text evidence="1">Lipid metabolism.</text>
</comment>
<evidence type="ECO:0000256" key="3">
    <source>
        <dbReference type="ARBA" id="ARBA00023315"/>
    </source>
</evidence>
<protein>
    <submittedName>
        <fullName evidence="6">1-acyl-sn-glycerol-3-phosphate acyltransferase</fullName>
    </submittedName>
</protein>
<dbReference type="SMART" id="SM00563">
    <property type="entry name" value="PlsC"/>
    <property type="match status" value="1"/>
</dbReference>
<evidence type="ECO:0000256" key="1">
    <source>
        <dbReference type="ARBA" id="ARBA00005189"/>
    </source>
</evidence>
<keyword evidence="4" id="KW-1133">Transmembrane helix</keyword>
<dbReference type="OrthoDB" id="9803035at2"/>
<evidence type="ECO:0000256" key="2">
    <source>
        <dbReference type="ARBA" id="ARBA00022679"/>
    </source>
</evidence>
<name>A0A5B8UGG8_9BACT</name>
<dbReference type="Proteomes" id="UP000321204">
    <property type="component" value="Chromosome"/>
</dbReference>
<keyword evidence="3 6" id="KW-0012">Acyltransferase</keyword>
<dbReference type="GO" id="GO:0006654">
    <property type="term" value="P:phosphatidic acid biosynthetic process"/>
    <property type="evidence" value="ECO:0007669"/>
    <property type="project" value="TreeGrafter"/>
</dbReference>
<dbReference type="SUPFAM" id="SSF69593">
    <property type="entry name" value="Glycerol-3-phosphate (1)-acyltransferase"/>
    <property type="match status" value="1"/>
</dbReference>
<evidence type="ECO:0000256" key="4">
    <source>
        <dbReference type="SAM" id="Phobius"/>
    </source>
</evidence>
<dbReference type="InterPro" id="IPR002123">
    <property type="entry name" value="Plipid/glycerol_acylTrfase"/>
</dbReference>
<keyword evidence="4" id="KW-0812">Transmembrane</keyword>
<sequence length="253" mass="28856">MRILLKSLQCLYVLYAFALFLVLMLPVFLWSLFATFFGKIKGGNLVYQACVIWADIWFPLVFIFHKNVYLQKPKEHCSYIFVANHISYLDAAVIPKTFRHPVRPLGKVEMAKIPVFGTIYKNAIVTVDRSSAGNRARSVQILKSVLRKEISVLVFPEGTFNMSHEPLKDFYDGAFRIAIETGTPIMPVLFLNTYDRMDHRSVFSLNPGKSRSVFLPEVSVEGLTPKDVGELKAKVFRQMSEALIERNASWIKA</sequence>
<proteinExistence type="predicted"/>
<feature type="transmembrane region" description="Helical" evidence="4">
    <location>
        <begin position="45"/>
        <end position="64"/>
    </location>
</feature>
<dbReference type="EMBL" id="CP042433">
    <property type="protein sequence ID" value="QEC55465.1"/>
    <property type="molecule type" value="Genomic_DNA"/>
</dbReference>
<dbReference type="PANTHER" id="PTHR10434">
    <property type="entry name" value="1-ACYL-SN-GLYCEROL-3-PHOSPHATE ACYLTRANSFERASE"/>
    <property type="match status" value="1"/>
</dbReference>
<evidence type="ECO:0000313" key="6">
    <source>
        <dbReference type="EMBL" id="QEC55465.1"/>
    </source>
</evidence>
<dbReference type="AlphaFoldDB" id="A0A5B8UGG8"/>
<reference evidence="6 7" key="1">
    <citation type="journal article" date="2015" name="Int. J. Syst. Evol. Microbiol.">
        <title>Flavisolibacter ginsenosidimutans sp. nov., with ginsenoside-converting activity isolated from soil used for cultivating ginseng.</title>
        <authorList>
            <person name="Zhao Y."/>
            <person name="Liu Q."/>
            <person name="Kang M.S."/>
            <person name="Jin F."/>
            <person name="Yu H."/>
            <person name="Im W.T."/>
        </authorList>
    </citation>
    <scope>NUCLEOTIDE SEQUENCE [LARGE SCALE GENOMIC DNA]</scope>
    <source>
        <strain evidence="6 7">Gsoil 636</strain>
    </source>
</reference>
<dbReference type="CDD" id="cd07989">
    <property type="entry name" value="LPLAT_AGPAT-like"/>
    <property type="match status" value="1"/>
</dbReference>
<evidence type="ECO:0000313" key="7">
    <source>
        <dbReference type="Proteomes" id="UP000321204"/>
    </source>
</evidence>
<dbReference type="GO" id="GO:0003841">
    <property type="term" value="F:1-acylglycerol-3-phosphate O-acyltransferase activity"/>
    <property type="evidence" value="ECO:0007669"/>
    <property type="project" value="TreeGrafter"/>
</dbReference>
<feature type="domain" description="Phospholipid/glycerol acyltransferase" evidence="5">
    <location>
        <begin position="79"/>
        <end position="193"/>
    </location>
</feature>